<keyword evidence="2" id="KW-0805">Transcription regulation</keyword>
<evidence type="ECO:0000313" key="7">
    <source>
        <dbReference type="Proteomes" id="UP000240009"/>
    </source>
</evidence>
<comment type="similarity">
    <text evidence="1">Belongs to the sigma-70 factor family. ECF subfamily.</text>
</comment>
<feature type="domain" description="RNA polymerase sigma-70 region 2" evidence="5">
    <location>
        <begin position="31"/>
        <end position="93"/>
    </location>
</feature>
<dbReference type="OrthoDB" id="9795666at2"/>
<dbReference type="PANTHER" id="PTHR43133:SF51">
    <property type="entry name" value="RNA POLYMERASE SIGMA FACTOR"/>
    <property type="match status" value="1"/>
</dbReference>
<dbReference type="SUPFAM" id="SSF88659">
    <property type="entry name" value="Sigma3 and sigma4 domains of RNA polymerase sigma factors"/>
    <property type="match status" value="1"/>
</dbReference>
<evidence type="ECO:0000256" key="1">
    <source>
        <dbReference type="ARBA" id="ARBA00010641"/>
    </source>
</evidence>
<dbReference type="EMBL" id="PUIA01000051">
    <property type="protein sequence ID" value="PQO28026.1"/>
    <property type="molecule type" value="Genomic_DNA"/>
</dbReference>
<gene>
    <name evidence="6" type="ORF">C5Y96_16760</name>
</gene>
<reference evidence="6 7" key="1">
    <citation type="submission" date="2018-02" db="EMBL/GenBank/DDBJ databases">
        <title>Comparative genomes isolates from brazilian mangrove.</title>
        <authorList>
            <person name="Araujo J.E."/>
            <person name="Taketani R.G."/>
            <person name="Silva M.C.P."/>
            <person name="Loureco M.V."/>
            <person name="Andreote F.D."/>
        </authorList>
    </citation>
    <scope>NUCLEOTIDE SEQUENCE [LARGE SCALE GENOMIC DNA]</scope>
    <source>
        <strain evidence="6 7">HEX-2 MGV</strain>
    </source>
</reference>
<protein>
    <submittedName>
        <fullName evidence="6">RNA polymerase subunit sigma</fullName>
    </submittedName>
</protein>
<dbReference type="InterPro" id="IPR013325">
    <property type="entry name" value="RNA_pol_sigma_r2"/>
</dbReference>
<dbReference type="Gene3D" id="1.10.1740.10">
    <property type="match status" value="1"/>
</dbReference>
<dbReference type="InterPro" id="IPR007627">
    <property type="entry name" value="RNA_pol_sigma70_r2"/>
</dbReference>
<organism evidence="6 7">
    <name type="scientific">Blastopirellula marina</name>
    <dbReference type="NCBI Taxonomy" id="124"/>
    <lineage>
        <taxon>Bacteria</taxon>
        <taxon>Pseudomonadati</taxon>
        <taxon>Planctomycetota</taxon>
        <taxon>Planctomycetia</taxon>
        <taxon>Pirellulales</taxon>
        <taxon>Pirellulaceae</taxon>
        <taxon>Blastopirellula</taxon>
    </lineage>
</organism>
<dbReference type="GO" id="GO:0016987">
    <property type="term" value="F:sigma factor activity"/>
    <property type="evidence" value="ECO:0007669"/>
    <property type="project" value="UniProtKB-KW"/>
</dbReference>
<accession>A0A2S8F799</accession>
<evidence type="ECO:0000313" key="6">
    <source>
        <dbReference type="EMBL" id="PQO28026.1"/>
    </source>
</evidence>
<dbReference type="Proteomes" id="UP000240009">
    <property type="component" value="Unassembled WGS sequence"/>
</dbReference>
<dbReference type="NCBIfam" id="TIGR02937">
    <property type="entry name" value="sigma70-ECF"/>
    <property type="match status" value="1"/>
</dbReference>
<dbReference type="InterPro" id="IPR014284">
    <property type="entry name" value="RNA_pol_sigma-70_dom"/>
</dbReference>
<keyword evidence="4" id="KW-0804">Transcription</keyword>
<dbReference type="PANTHER" id="PTHR43133">
    <property type="entry name" value="RNA POLYMERASE ECF-TYPE SIGMA FACTO"/>
    <property type="match status" value="1"/>
</dbReference>
<dbReference type="InterPro" id="IPR036388">
    <property type="entry name" value="WH-like_DNA-bd_sf"/>
</dbReference>
<dbReference type="InterPro" id="IPR039425">
    <property type="entry name" value="RNA_pol_sigma-70-like"/>
</dbReference>
<evidence type="ECO:0000256" key="4">
    <source>
        <dbReference type="ARBA" id="ARBA00023163"/>
    </source>
</evidence>
<dbReference type="GO" id="GO:0006352">
    <property type="term" value="P:DNA-templated transcription initiation"/>
    <property type="evidence" value="ECO:0007669"/>
    <property type="project" value="InterPro"/>
</dbReference>
<dbReference type="SUPFAM" id="SSF88946">
    <property type="entry name" value="Sigma2 domain of RNA polymerase sigma factors"/>
    <property type="match status" value="1"/>
</dbReference>
<keyword evidence="3" id="KW-0731">Sigma factor</keyword>
<comment type="caution">
    <text evidence="6">The sequence shown here is derived from an EMBL/GenBank/DDBJ whole genome shotgun (WGS) entry which is preliminary data.</text>
</comment>
<evidence type="ECO:0000256" key="2">
    <source>
        <dbReference type="ARBA" id="ARBA00023015"/>
    </source>
</evidence>
<evidence type="ECO:0000259" key="5">
    <source>
        <dbReference type="Pfam" id="PF04542"/>
    </source>
</evidence>
<dbReference type="InterPro" id="IPR013324">
    <property type="entry name" value="RNA_pol_sigma_r3/r4-like"/>
</dbReference>
<name>A0A2S8F799_9BACT</name>
<dbReference type="Pfam" id="PF04542">
    <property type="entry name" value="Sigma70_r2"/>
    <property type="match status" value="1"/>
</dbReference>
<proteinExistence type="inferred from homology"/>
<evidence type="ECO:0000256" key="3">
    <source>
        <dbReference type="ARBA" id="ARBA00023082"/>
    </source>
</evidence>
<dbReference type="Gene3D" id="1.10.10.10">
    <property type="entry name" value="Winged helix-like DNA-binding domain superfamily/Winged helix DNA-binding domain"/>
    <property type="match status" value="1"/>
</dbReference>
<dbReference type="AlphaFoldDB" id="A0A2S8F799"/>
<sequence length="192" mass="21939">MNGNLYNDERDRIVDLVLEAQNGDRDAFGQLVEIFQPVVFAIALKRLRHYWEAQELAQDVFIQAMQKLDQLREPAAFPGWLRSIAARMAINRAVRRPHDFATEPEALASVCVENETPLHAILEVERRDNLAVGISRLGAMDRDTLQAFYVEGQSLREMSDEFEAPIGTIKRRLHVARKRLAKEMEELEAVAV</sequence>